<feature type="compositionally biased region" description="Basic residues" evidence="1">
    <location>
        <begin position="10"/>
        <end position="21"/>
    </location>
</feature>
<protein>
    <submittedName>
        <fullName evidence="2">Uncharacterized protein</fullName>
    </submittedName>
</protein>
<dbReference type="AlphaFoldDB" id="A0A314L7L3"/>
<name>A0A314L7L3_NICAT</name>
<dbReference type="Proteomes" id="UP000187609">
    <property type="component" value="Unassembled WGS sequence"/>
</dbReference>
<accession>A0A314L7L3</accession>
<evidence type="ECO:0000313" key="2">
    <source>
        <dbReference type="EMBL" id="OIT37552.1"/>
    </source>
</evidence>
<evidence type="ECO:0000256" key="1">
    <source>
        <dbReference type="SAM" id="MobiDB-lite"/>
    </source>
</evidence>
<dbReference type="Gramene" id="OIT37552">
    <property type="protein sequence ID" value="OIT37552"/>
    <property type="gene ID" value="A4A49_49296"/>
</dbReference>
<feature type="region of interest" description="Disordered" evidence="1">
    <location>
        <begin position="1"/>
        <end position="57"/>
    </location>
</feature>
<reference evidence="2" key="1">
    <citation type="submission" date="2016-11" db="EMBL/GenBank/DDBJ databases">
        <title>The genome of Nicotiana attenuata.</title>
        <authorList>
            <person name="Xu S."/>
            <person name="Brockmoeller T."/>
            <person name="Gaquerel E."/>
            <person name="Navarro A."/>
            <person name="Kuhl H."/>
            <person name="Gase K."/>
            <person name="Ling Z."/>
            <person name="Zhou W."/>
            <person name="Kreitzer C."/>
            <person name="Stanke M."/>
            <person name="Tang H."/>
            <person name="Lyons E."/>
            <person name="Pandey P."/>
            <person name="Pandey S.P."/>
            <person name="Timmermann B."/>
            <person name="Baldwin I.T."/>
        </authorList>
    </citation>
    <scope>NUCLEOTIDE SEQUENCE [LARGE SCALE GENOMIC DNA]</scope>
    <source>
        <strain evidence="2">UT</strain>
    </source>
</reference>
<dbReference type="EMBL" id="MJEQ01000297">
    <property type="protein sequence ID" value="OIT37552.1"/>
    <property type="molecule type" value="Genomic_DNA"/>
</dbReference>
<sequence length="92" mass="10856">MEAAKTHECPRKHHVTRTKLHRTNDESTAHLHTRRGTFPENSGCDRDKRKPTQNSKILRYEKDKTVINTELHVSLRSGIYVNQKCRTDVQYR</sequence>
<organism evidence="2 3">
    <name type="scientific">Nicotiana attenuata</name>
    <name type="common">Coyote tobacco</name>
    <dbReference type="NCBI Taxonomy" id="49451"/>
    <lineage>
        <taxon>Eukaryota</taxon>
        <taxon>Viridiplantae</taxon>
        <taxon>Streptophyta</taxon>
        <taxon>Embryophyta</taxon>
        <taxon>Tracheophyta</taxon>
        <taxon>Spermatophyta</taxon>
        <taxon>Magnoliopsida</taxon>
        <taxon>eudicotyledons</taxon>
        <taxon>Gunneridae</taxon>
        <taxon>Pentapetalae</taxon>
        <taxon>asterids</taxon>
        <taxon>lamiids</taxon>
        <taxon>Solanales</taxon>
        <taxon>Solanaceae</taxon>
        <taxon>Nicotianoideae</taxon>
        <taxon>Nicotianeae</taxon>
        <taxon>Nicotiana</taxon>
    </lineage>
</organism>
<comment type="caution">
    <text evidence="2">The sequence shown here is derived from an EMBL/GenBank/DDBJ whole genome shotgun (WGS) entry which is preliminary data.</text>
</comment>
<keyword evidence="3" id="KW-1185">Reference proteome</keyword>
<evidence type="ECO:0000313" key="3">
    <source>
        <dbReference type="Proteomes" id="UP000187609"/>
    </source>
</evidence>
<proteinExistence type="predicted"/>
<feature type="non-terminal residue" evidence="2">
    <location>
        <position position="92"/>
    </location>
</feature>
<gene>
    <name evidence="2" type="ORF">A4A49_49296</name>
</gene>